<dbReference type="EMBL" id="QWKZ01000055">
    <property type="protein sequence ID" value="RIH84804.1"/>
    <property type="molecule type" value="Genomic_DNA"/>
</dbReference>
<dbReference type="RefSeq" id="WP_245958920.1">
    <property type="nucleotide sequence ID" value="NZ_QWKZ01000055.1"/>
</dbReference>
<protein>
    <recommendedName>
        <fullName evidence="2">Transposase DDE domain-containing protein</fullName>
    </recommendedName>
</protein>
<reference evidence="3 4" key="1">
    <citation type="submission" date="2018-08" db="EMBL/GenBank/DDBJ databases">
        <title>Meiothermus luteus KCTC 52599 genome sequencing project.</title>
        <authorList>
            <person name="Da Costa M.S."/>
            <person name="Albuquerque L."/>
            <person name="Raposo P."/>
            <person name="Froufe H.J.C."/>
            <person name="Barroso C.S."/>
            <person name="Egas C."/>
        </authorList>
    </citation>
    <scope>NUCLEOTIDE SEQUENCE [LARGE SCALE GENOMIC DNA]</scope>
    <source>
        <strain evidence="3 4">KCTC 52599</strain>
    </source>
</reference>
<dbReference type="Pfam" id="PF13612">
    <property type="entry name" value="DDE_Tnp_1_3"/>
    <property type="match status" value="1"/>
</dbReference>
<dbReference type="AlphaFoldDB" id="A0A399EJA6"/>
<feature type="region of interest" description="Disordered" evidence="1">
    <location>
        <begin position="200"/>
        <end position="234"/>
    </location>
</feature>
<accession>A0A399EJA6</accession>
<comment type="caution">
    <text evidence="3">The sequence shown here is derived from an EMBL/GenBank/DDBJ whole genome shotgun (WGS) entry which is preliminary data.</text>
</comment>
<gene>
    <name evidence="3" type="ORF">Mlute_01789</name>
</gene>
<evidence type="ECO:0000313" key="4">
    <source>
        <dbReference type="Proteomes" id="UP000265800"/>
    </source>
</evidence>
<evidence type="ECO:0000313" key="3">
    <source>
        <dbReference type="EMBL" id="RIH84804.1"/>
    </source>
</evidence>
<keyword evidence="4" id="KW-1185">Reference proteome</keyword>
<organism evidence="3 4">
    <name type="scientific">Meiothermus luteus</name>
    <dbReference type="NCBI Taxonomy" id="2026184"/>
    <lineage>
        <taxon>Bacteria</taxon>
        <taxon>Thermotogati</taxon>
        <taxon>Deinococcota</taxon>
        <taxon>Deinococci</taxon>
        <taxon>Thermales</taxon>
        <taxon>Thermaceae</taxon>
        <taxon>Meiothermus</taxon>
    </lineage>
</organism>
<evidence type="ECO:0000259" key="2">
    <source>
        <dbReference type="Pfam" id="PF13612"/>
    </source>
</evidence>
<feature type="domain" description="Transposase DDE" evidence="2">
    <location>
        <begin position="102"/>
        <end position="173"/>
    </location>
</feature>
<dbReference type="Proteomes" id="UP000265800">
    <property type="component" value="Unassembled WGS sequence"/>
</dbReference>
<dbReference type="InterPro" id="IPR025668">
    <property type="entry name" value="Tnp_DDE_dom"/>
</dbReference>
<proteinExistence type="predicted"/>
<evidence type="ECO:0000256" key="1">
    <source>
        <dbReference type="SAM" id="MobiDB-lite"/>
    </source>
</evidence>
<name>A0A399EJA6_9DEIN</name>
<sequence length="234" mass="25852">MNWTVLVAFCIIDDLLKTLGHKDDPQSKTPASVVLTLWILAALAFAGKHKHALIYAKEQGLFSYIPSPSRFSRRLHSLSDWIPLLLPLSKALWEQLSSVEYYILDTLPLPVCENIRAPRCRLAPARIYRGYIPSKRSYFHGLKLHLICTDNQWISEVLLTPGATADVEGLYRLPQGGPELCAQDVGLHLCPQLQAAGRPLSYTPTEPAKEGHGIGGEATHTAKHGGGELVQETQ</sequence>